<dbReference type="Proteomes" id="UP001524642">
    <property type="component" value="Unassembled WGS sequence"/>
</dbReference>
<keyword evidence="3" id="KW-1185">Reference proteome</keyword>
<dbReference type="RefSeq" id="WP_257717325.1">
    <property type="nucleotide sequence ID" value="NZ_JANJOU010000014.1"/>
</dbReference>
<dbReference type="GO" id="GO:0032259">
    <property type="term" value="P:methylation"/>
    <property type="evidence" value="ECO:0007669"/>
    <property type="project" value="UniProtKB-KW"/>
</dbReference>
<feature type="domain" description="Methyltransferase" evidence="1">
    <location>
        <begin position="55"/>
        <end position="144"/>
    </location>
</feature>
<dbReference type="Gene3D" id="3.40.50.150">
    <property type="entry name" value="Vaccinia Virus protein VP39"/>
    <property type="match status" value="1"/>
</dbReference>
<comment type="caution">
    <text evidence="2">The sequence shown here is derived from an EMBL/GenBank/DDBJ whole genome shotgun (WGS) entry which is preliminary data.</text>
</comment>
<evidence type="ECO:0000313" key="3">
    <source>
        <dbReference type="Proteomes" id="UP001524642"/>
    </source>
</evidence>
<keyword evidence="2" id="KW-0489">Methyltransferase</keyword>
<dbReference type="InterPro" id="IPR041698">
    <property type="entry name" value="Methyltransf_25"/>
</dbReference>
<reference evidence="2 3" key="1">
    <citation type="submission" date="2022-06" db="EMBL/GenBank/DDBJ databases">
        <title>Roseomonas CN29.</title>
        <authorList>
            <person name="Cheng Y."/>
            <person name="He X."/>
        </authorList>
    </citation>
    <scope>NUCLEOTIDE SEQUENCE [LARGE SCALE GENOMIC DNA]</scope>
    <source>
        <strain evidence="2 3">CN29</strain>
    </source>
</reference>
<name>A0ABT1X6D5_9PROT</name>
<dbReference type="Pfam" id="PF13649">
    <property type="entry name" value="Methyltransf_25"/>
    <property type="match status" value="1"/>
</dbReference>
<proteinExistence type="predicted"/>
<dbReference type="GO" id="GO:0008168">
    <property type="term" value="F:methyltransferase activity"/>
    <property type="evidence" value="ECO:0007669"/>
    <property type="project" value="UniProtKB-KW"/>
</dbReference>
<organism evidence="2 3">
    <name type="scientific">Roseomonas populi</name>
    <dbReference type="NCBI Taxonomy" id="3121582"/>
    <lineage>
        <taxon>Bacteria</taxon>
        <taxon>Pseudomonadati</taxon>
        <taxon>Pseudomonadota</taxon>
        <taxon>Alphaproteobacteria</taxon>
        <taxon>Acetobacterales</taxon>
        <taxon>Roseomonadaceae</taxon>
        <taxon>Roseomonas</taxon>
    </lineage>
</organism>
<dbReference type="SUPFAM" id="SSF53335">
    <property type="entry name" value="S-adenosyl-L-methionine-dependent methyltransferases"/>
    <property type="match status" value="1"/>
</dbReference>
<sequence>MPDGTDLQTLIPAVAARYAGASRFTREFVPSKLRRDPATAAILGLARRAGGFGHVVDLGCGRGQFGIALLLSGDASRVTGLDLDGRKIADARAAAAGLPADFARADLTRAEVPEGDTVLMADVLYQLPDGAQLRVLEGMARAARRRVVMRLFDPDRGWRSAFGMAMERAGRAIRRDGAAVRPMPVPEVTALFGRAGFRCAVEPCWAGTPLPNVLLTAERG</sequence>
<gene>
    <name evidence="2" type="ORF">NRP21_16535</name>
</gene>
<dbReference type="EMBL" id="JANJOU010000014">
    <property type="protein sequence ID" value="MCR0983663.1"/>
    <property type="molecule type" value="Genomic_DNA"/>
</dbReference>
<dbReference type="InterPro" id="IPR029063">
    <property type="entry name" value="SAM-dependent_MTases_sf"/>
</dbReference>
<evidence type="ECO:0000313" key="2">
    <source>
        <dbReference type="EMBL" id="MCR0983663.1"/>
    </source>
</evidence>
<keyword evidence="2" id="KW-0808">Transferase</keyword>
<protein>
    <submittedName>
        <fullName evidence="2">Class I SAM-dependent methyltransferase</fullName>
    </submittedName>
</protein>
<evidence type="ECO:0000259" key="1">
    <source>
        <dbReference type="Pfam" id="PF13649"/>
    </source>
</evidence>
<accession>A0ABT1X6D5</accession>